<gene>
    <name evidence="1" type="ORF">Vbra_1816</name>
</gene>
<reference evidence="1 2" key="1">
    <citation type="submission" date="2014-11" db="EMBL/GenBank/DDBJ databases">
        <authorList>
            <person name="Zhu J."/>
            <person name="Qi W."/>
            <person name="Song R."/>
        </authorList>
    </citation>
    <scope>NUCLEOTIDE SEQUENCE [LARGE SCALE GENOMIC DNA]</scope>
</reference>
<dbReference type="EMBL" id="CDMY01000767">
    <property type="protein sequence ID" value="CEM32852.1"/>
    <property type="molecule type" value="Genomic_DNA"/>
</dbReference>
<dbReference type="Proteomes" id="UP000041254">
    <property type="component" value="Unassembled WGS sequence"/>
</dbReference>
<protein>
    <submittedName>
        <fullName evidence="1">Uncharacterized protein</fullName>
    </submittedName>
</protein>
<name>A0A0G4GQX3_VITBC</name>
<feature type="non-terminal residue" evidence="1">
    <location>
        <position position="105"/>
    </location>
</feature>
<dbReference type="InParanoid" id="A0A0G4GQX3"/>
<organism evidence="1 2">
    <name type="scientific">Vitrella brassicaformis (strain CCMP3155)</name>
    <dbReference type="NCBI Taxonomy" id="1169540"/>
    <lineage>
        <taxon>Eukaryota</taxon>
        <taxon>Sar</taxon>
        <taxon>Alveolata</taxon>
        <taxon>Colpodellida</taxon>
        <taxon>Vitrellaceae</taxon>
        <taxon>Vitrella</taxon>
    </lineage>
</organism>
<accession>A0A0G4GQX3</accession>
<evidence type="ECO:0000313" key="2">
    <source>
        <dbReference type="Proteomes" id="UP000041254"/>
    </source>
</evidence>
<sequence length="105" mass="11974">MAQMTWILPCIRATSPPTHQYYQSSARTPDLEAACQGKDPVFPYGGRAGILQMVNHNDEIEWEFNTTKFERGRVAIQHHEAIELPNGNILYLLWVVKDYAEAIQA</sequence>
<proteinExistence type="predicted"/>
<evidence type="ECO:0000313" key="1">
    <source>
        <dbReference type="EMBL" id="CEM32852.1"/>
    </source>
</evidence>
<keyword evidence="2" id="KW-1185">Reference proteome</keyword>
<dbReference type="AlphaFoldDB" id="A0A0G4GQX3"/>